<dbReference type="InterPro" id="IPR002885">
    <property type="entry name" value="PPR_rpt"/>
</dbReference>
<feature type="compositionally biased region" description="Low complexity" evidence="6">
    <location>
        <begin position="48"/>
        <end position="61"/>
    </location>
</feature>
<evidence type="ECO:0000313" key="8">
    <source>
        <dbReference type="Proteomes" id="UP000268162"/>
    </source>
</evidence>
<evidence type="ECO:0000256" key="6">
    <source>
        <dbReference type="SAM" id="MobiDB-lite"/>
    </source>
</evidence>
<dbReference type="STRING" id="215637.A0A4Q0A0V3"/>
<evidence type="ECO:0000256" key="3">
    <source>
        <dbReference type="ARBA" id="ARBA00044493"/>
    </source>
</evidence>
<evidence type="ECO:0000313" key="7">
    <source>
        <dbReference type="EMBL" id="RKP38750.1"/>
    </source>
</evidence>
<comment type="function">
    <text evidence="3">Regulates mitochondrial small subunit maturation by controlling 15S rRNA 5'-end processing. Localizes to the 5' precursor of the 15S rRNA in a position that is subsequently occupied by mS47 in the mature yeast mtSSU. Uses structure and sequence-specific RNA recognition, binding to a single-stranded region of the precursor and specifically recognizing bases -6 to -1. The exchange of Ccm1 for mS47 is coupled to the irreversible removal of precursor rRNA that is accompanied by conformational changes of the mitoribosomal proteins uS5m and mS26. These conformational changes signal completion of 5'-end rRNA processing through protection of the mature 5'-end of the 15S rRNA and stabilization of mS47. The removal of the 5' precursor together with the dissociation of Ccm1 may be catalyzed by the 5'-3' exoribonuclease Pet127. Involved in the specific removal of group I introns in mitochondrial encoded transcripts.</text>
</comment>
<dbReference type="Pfam" id="PF13812">
    <property type="entry name" value="PPR_3"/>
    <property type="match status" value="1"/>
</dbReference>
<feature type="region of interest" description="Disordered" evidence="6">
    <location>
        <begin position="1620"/>
        <end position="1646"/>
    </location>
</feature>
<feature type="region of interest" description="Disordered" evidence="6">
    <location>
        <begin position="811"/>
        <end position="842"/>
    </location>
</feature>
<accession>A0A4Q0A0V3</accession>
<protein>
    <submittedName>
        <fullName evidence="7">Uncharacterized protein</fullName>
    </submittedName>
</protein>
<evidence type="ECO:0000256" key="5">
    <source>
        <dbReference type="PROSITE-ProRule" id="PRU00708"/>
    </source>
</evidence>
<keyword evidence="8" id="KW-1185">Reference proteome</keyword>
<organism evidence="7 8">
    <name type="scientific">Dimargaris cristalligena</name>
    <dbReference type="NCBI Taxonomy" id="215637"/>
    <lineage>
        <taxon>Eukaryota</taxon>
        <taxon>Fungi</taxon>
        <taxon>Fungi incertae sedis</taxon>
        <taxon>Zoopagomycota</taxon>
        <taxon>Kickxellomycotina</taxon>
        <taxon>Dimargaritomycetes</taxon>
        <taxon>Dimargaritales</taxon>
        <taxon>Dimargaritaceae</taxon>
        <taxon>Dimargaris</taxon>
    </lineage>
</organism>
<reference evidence="8" key="1">
    <citation type="journal article" date="2018" name="Nat. Microbiol.">
        <title>Leveraging single-cell genomics to expand the fungal tree of life.</title>
        <authorList>
            <person name="Ahrendt S.R."/>
            <person name="Quandt C.A."/>
            <person name="Ciobanu D."/>
            <person name="Clum A."/>
            <person name="Salamov A."/>
            <person name="Andreopoulos B."/>
            <person name="Cheng J.F."/>
            <person name="Woyke T."/>
            <person name="Pelin A."/>
            <person name="Henrissat B."/>
            <person name="Reynolds N.K."/>
            <person name="Benny G.L."/>
            <person name="Smith M.E."/>
            <person name="James T.Y."/>
            <person name="Grigoriev I.V."/>
        </authorList>
    </citation>
    <scope>NUCLEOTIDE SEQUENCE [LARGE SCALE GENOMIC DNA]</scope>
    <source>
        <strain evidence="8">RSA 468</strain>
    </source>
</reference>
<feature type="repeat" description="PPR" evidence="5">
    <location>
        <begin position="1226"/>
        <end position="1260"/>
    </location>
</feature>
<dbReference type="Gene3D" id="1.25.40.10">
    <property type="entry name" value="Tetratricopeptide repeat domain"/>
    <property type="match status" value="1"/>
</dbReference>
<feature type="region of interest" description="Disordered" evidence="6">
    <location>
        <begin position="45"/>
        <end position="71"/>
    </location>
</feature>
<dbReference type="Proteomes" id="UP000268162">
    <property type="component" value="Unassembled WGS sequence"/>
</dbReference>
<dbReference type="PANTHER" id="PTHR47447:SF24">
    <property type="entry name" value="PENTATRICOPEPTIDE REPEAT-CONTAINING PROTEIN"/>
    <property type="match status" value="1"/>
</dbReference>
<dbReference type="EMBL" id="ML002333">
    <property type="protein sequence ID" value="RKP38750.1"/>
    <property type="molecule type" value="Genomic_DNA"/>
</dbReference>
<comment type="subunit">
    <text evidence="4">Binds to mitochondrial small subunit 15S rRNA.</text>
</comment>
<sequence length="1903" mass="213356">MAGRRVQFPHIPAGRQLSSIPIPRQPRSHCPTHFIRYRYRPLNSNPARSHSYSSSGTRSYSVPPTATPPPLADKQAPPCVYYTTFYLATNGQLTTATSADSILATRRASSNQPICHVHAVIDTNPRPDVLVGHPLSNSSQSTAGQFTHPCLYDLSSSSEARQGVIMDYLRKDTRCESYLFLFNSRASTSDQPTQHALSDTLSRFLSDLDVVSSALDPRAIKLIRSAHCATPGIYTGPISTPILRLVRQLLATDHAQSAFTRLPVQSLVSQWDTFKVLVDHPTPVVDALLTDPNVQPWLRALLATLTRSRVPEAQRHEWFGWVYAALAHSDVLALALTRWLVPYQLQSTDPTTFPNMMARWWEVWSHWKTSELGRFNDVPLLADPYLSNATPSAVPSIRNFVLMIDTLLDQGLATQAQTLWQRHYARGADDVRESHRTYLSWILETASLSGPTDHSPTIASAPSEAMTALQVYLQLQSSVVADQSLALGPLLASVYQHTRFPALALLNEFSHIATLFSFQPSPEQLADLLLNQVASSQAYQIPWVCEDIRQRFGGGLERGYWGRILDLMEAPLRTEERFETLRNQLSMLQPSGAGEIPVSKPHSALPVSGETLPNLSQSVRSRKWVRLLLALGVIRDPVATLALIQQMQTHPIQVDWKQFKFPLDLAHQILHLHLKNSQRVDWLPADHIPALSHLILKLADRYQQPCCLDSTATLSPASLKYNGIFASHAALIRDKLLHTDPRLSTRPFLPVGELVPSAYPEFDDLVLTPQAHYERLVDHIVAFAYSGAWTSLWLTYPRLQAWLDRFCPNPSARPETQPPLSQPTSPSSAVDPSPVTADQPDQPMPRFPNKYWTVYQVLLVAALHYPNELTAERIMSVLADLFRIASLQGEQTVAIYKTLQLLGPTILSGLDQRLSRRDRPTTVVGLKSSIPSPLSLPGDLQPPSYPHLATTLVRDLLAHANLAPLVHHTVFRVWANIYDNPGRLLSVMLAHQLGPNLNLLNLGAVFYDDRSHPPVHPLAPTDLTALMGFLDYASRHPVPWEVYLPAYLAVGYSFYCSIPRQFKLPQIAISPANMRALRKLSAPYLRVLQPPLARIPSGPIPRNVYNCIKDFFLWPLNQNPDALTTLVIFTHQVLIAQIPPSTDVAEPGCRGELGPRATDLEQVMKALAIERRMSECRILYERLIQARLTPTERHLTILLRGYTAVEDRAGINWTFQELRARDIPVSRYIYTIMIDFALQSNDPEAAFNYYEDMREAEIVPQGLTFRQLLKAVAQFAEGQVVYDKMQQIIQDISSIQMFQREVKEDEAEPRRQAAPAPYYSMYTSSPYDQAQVRLSEVLTTPIFNRILRAFIHLERYDLAENLVRRWVRFASQTDDFPAETQPANIADTSITPNDQTYTLLAKLYQESGNAQRLRDLLQQIRAAGYTRYPPALFSVFFRHFIMQGDLGRAWTSWQAFNQAYVTHSSQASKPNVPTDSSSLDRDSESSALYLTDDFNEPNSIVEAFQVNSFLMYYAHQNRYVSLRRLLDLAVWYEGWSPLSQVAEVDLRGLNPKGIPSGASPPGCLLVFPGHDETWLATHRVMDTPWTWPAFTACMGQGNVDLPSLPPSNCTDPYLTEGVASPAASGDIGGPAAPRSGVRRSSSELERRRQEYATFVSRWERDNSPNDETPPISNLAHVAALNRFEPRALGTVPPLATHLPRPSRYMSIFMYTWAIDHYLTRHRDIAPVYSAPAAISSTGPDPLNPQAYQMGAVSPVSRTIDQLIRQTSAAAPPDQSTEITDDEVSAEVIQPTSEQFSTQFQTGSPLPPLTSDLLHPARPFVLLRPDLDPDPFRSVALALLCHLLQNIYIPEVAPRDSPLHLSRTFILSIDQRPFVSLIRAYGAYGDSERVRRIQILMEQAIARN</sequence>
<keyword evidence="2" id="KW-0677">Repeat</keyword>
<evidence type="ECO:0000256" key="1">
    <source>
        <dbReference type="ARBA" id="ARBA00006192"/>
    </source>
</evidence>
<evidence type="ECO:0000256" key="2">
    <source>
        <dbReference type="ARBA" id="ARBA00022737"/>
    </source>
</evidence>
<name>A0A4Q0A0V3_9FUNG</name>
<gene>
    <name evidence="7" type="ORF">BJ085DRAFT_37412</name>
</gene>
<comment type="similarity">
    <text evidence="1">Belongs to the CCM1 family.</text>
</comment>
<dbReference type="PANTHER" id="PTHR47447">
    <property type="entry name" value="OS03G0856100 PROTEIN"/>
    <property type="match status" value="1"/>
</dbReference>
<dbReference type="InterPro" id="IPR011990">
    <property type="entry name" value="TPR-like_helical_dom_sf"/>
</dbReference>
<dbReference type="PROSITE" id="PS51375">
    <property type="entry name" value="PPR"/>
    <property type="match status" value="1"/>
</dbReference>
<evidence type="ECO:0000256" key="4">
    <source>
        <dbReference type="ARBA" id="ARBA00044511"/>
    </source>
</evidence>
<proteinExistence type="inferred from homology"/>
<dbReference type="NCBIfam" id="TIGR00756">
    <property type="entry name" value="PPR"/>
    <property type="match status" value="1"/>
</dbReference>